<dbReference type="Proteomes" id="UP000232722">
    <property type="component" value="Unassembled WGS sequence"/>
</dbReference>
<reference evidence="1 2" key="2">
    <citation type="submission" date="2017-09" db="EMBL/GenBank/DDBJ databases">
        <title>Extensive intraspecific genome diversity in a model arbuscular mycorrhizal fungus.</title>
        <authorList>
            <person name="Chen E.C."/>
            <person name="Morin E."/>
            <person name="Beaudet D."/>
            <person name="Noel J."/>
            <person name="Ndikumana S."/>
            <person name="Charron P."/>
            <person name="St-Onge C."/>
            <person name="Giorgi J."/>
            <person name="Grigoriev I.V."/>
            <person name="Roux C."/>
            <person name="Martin F.M."/>
            <person name="Corradi N."/>
        </authorList>
    </citation>
    <scope>NUCLEOTIDE SEQUENCE [LARGE SCALE GENOMIC DNA]</scope>
    <source>
        <strain evidence="1 2">A5</strain>
    </source>
</reference>
<reference evidence="1 2" key="1">
    <citation type="submission" date="2016-04" db="EMBL/GenBank/DDBJ databases">
        <title>Genome analyses suggest a sexual origin of heterokaryosis in a supposedly ancient asexual fungus.</title>
        <authorList>
            <person name="Ropars J."/>
            <person name="Sedzielewska K."/>
            <person name="Noel J."/>
            <person name="Charron P."/>
            <person name="Farinelli L."/>
            <person name="Marton T."/>
            <person name="Kruger M."/>
            <person name="Pelin A."/>
            <person name="Brachmann A."/>
            <person name="Corradi N."/>
        </authorList>
    </citation>
    <scope>NUCLEOTIDE SEQUENCE [LARGE SCALE GENOMIC DNA]</scope>
    <source>
        <strain evidence="1 2">A5</strain>
    </source>
</reference>
<dbReference type="VEuPathDB" id="FungiDB:RhiirA1_480235"/>
<dbReference type="VEuPathDB" id="FungiDB:FUN_015326"/>
<protein>
    <submittedName>
        <fullName evidence="1">Uncharacterized protein</fullName>
    </submittedName>
</protein>
<gene>
    <name evidence="1" type="ORF">RhiirA5_436328</name>
</gene>
<evidence type="ECO:0000313" key="2">
    <source>
        <dbReference type="Proteomes" id="UP000232722"/>
    </source>
</evidence>
<evidence type="ECO:0000313" key="1">
    <source>
        <dbReference type="EMBL" id="PKB95645.1"/>
    </source>
</evidence>
<proteinExistence type="predicted"/>
<accession>A0A2N0NM61</accession>
<dbReference type="VEuPathDB" id="FungiDB:RhiirFUN_011129"/>
<dbReference type="EMBL" id="LLXJ01004586">
    <property type="protein sequence ID" value="PKB95645.1"/>
    <property type="molecule type" value="Genomic_DNA"/>
</dbReference>
<sequence length="179" mass="20822">MKLSDKITGSVATNFLKKTRDYLISDPALELGISQILKDRSRDNDDEPNQNFPCANDTINFTPYQNIRTQRKQTNEGMCNRIIQIYNASLEITTAVLKPFLRRYGELEENGVYVTRCNPYQPNKQIFYADAFYGHPILWVYNEMLYVTLMELSLDKREERRAFCAKLNGLPSNANAREY</sequence>
<comment type="caution">
    <text evidence="1">The sequence shown here is derived from an EMBL/GenBank/DDBJ whole genome shotgun (WGS) entry which is preliminary data.</text>
</comment>
<dbReference type="AlphaFoldDB" id="A0A2N0NM61"/>
<name>A0A2N0NM61_9GLOM</name>
<organism evidence="1 2">
    <name type="scientific">Rhizophagus irregularis</name>
    <dbReference type="NCBI Taxonomy" id="588596"/>
    <lineage>
        <taxon>Eukaryota</taxon>
        <taxon>Fungi</taxon>
        <taxon>Fungi incertae sedis</taxon>
        <taxon>Mucoromycota</taxon>
        <taxon>Glomeromycotina</taxon>
        <taxon>Glomeromycetes</taxon>
        <taxon>Glomerales</taxon>
        <taxon>Glomeraceae</taxon>
        <taxon>Rhizophagus</taxon>
    </lineage>
</organism>